<sequence>MKNVFVINAHEEYEFSKGTLNQTMTDIAVDHLKASGYETKVTTMKDAWEIDAEIEKHQWADAVLLQSPVNWMGVPWSFKKYMDMVYSFGMDGRLCAGDGRTRQDPSKQYGSGGTLNGKKYMMSLTLNAPSESFGDPDQFFFEGKTIDDLFWPMHLNFRFFGMEPLPTFSAHDVMKNPDVETDLAKYREHLAASFPTQG</sequence>
<accession>A0A7X0H774</accession>
<dbReference type="EMBL" id="JACHGY010000001">
    <property type="protein sequence ID" value="MBB6430538.1"/>
    <property type="molecule type" value="Genomic_DNA"/>
</dbReference>
<gene>
    <name evidence="6" type="ORF">HNQ40_002344</name>
</gene>
<comment type="cofactor">
    <cofactor evidence="1">
        <name>FAD</name>
        <dbReference type="ChEBI" id="CHEBI:57692"/>
    </cofactor>
</comment>
<proteinExistence type="inferred from homology"/>
<keyword evidence="7" id="KW-1185">Reference proteome</keyword>
<dbReference type="PANTHER" id="PTHR46305:SF3">
    <property type="entry name" value="NADPH:QUINONE OXIDOREDUCTASE MDAB"/>
    <property type="match status" value="1"/>
</dbReference>
<keyword evidence="3" id="KW-0274">FAD</keyword>
<dbReference type="AlphaFoldDB" id="A0A7X0H774"/>
<organism evidence="6 7">
    <name type="scientific">Algisphaera agarilytica</name>
    <dbReference type="NCBI Taxonomy" id="1385975"/>
    <lineage>
        <taxon>Bacteria</taxon>
        <taxon>Pseudomonadati</taxon>
        <taxon>Planctomycetota</taxon>
        <taxon>Phycisphaerae</taxon>
        <taxon>Phycisphaerales</taxon>
        <taxon>Phycisphaeraceae</taxon>
        <taxon>Algisphaera</taxon>
    </lineage>
</organism>
<dbReference type="SUPFAM" id="SSF52218">
    <property type="entry name" value="Flavoproteins"/>
    <property type="match status" value="1"/>
</dbReference>
<dbReference type="Proteomes" id="UP000541810">
    <property type="component" value="Unassembled WGS sequence"/>
</dbReference>
<keyword evidence="2" id="KW-0285">Flavoprotein</keyword>
<dbReference type="PANTHER" id="PTHR46305">
    <property type="match status" value="1"/>
</dbReference>
<comment type="caution">
    <text evidence="6">The sequence shown here is derived from an EMBL/GenBank/DDBJ whole genome shotgun (WGS) entry which is preliminary data.</text>
</comment>
<evidence type="ECO:0000259" key="5">
    <source>
        <dbReference type="Pfam" id="PF02525"/>
    </source>
</evidence>
<evidence type="ECO:0000256" key="1">
    <source>
        <dbReference type="ARBA" id="ARBA00001974"/>
    </source>
</evidence>
<dbReference type="InterPro" id="IPR003680">
    <property type="entry name" value="Flavodoxin_fold"/>
</dbReference>
<evidence type="ECO:0000313" key="6">
    <source>
        <dbReference type="EMBL" id="MBB6430538.1"/>
    </source>
</evidence>
<dbReference type="Pfam" id="PF02525">
    <property type="entry name" value="Flavodoxin_2"/>
    <property type="match status" value="1"/>
</dbReference>
<evidence type="ECO:0000313" key="7">
    <source>
        <dbReference type="Proteomes" id="UP000541810"/>
    </source>
</evidence>
<protein>
    <submittedName>
        <fullName evidence="6">Modulator of drug activity B</fullName>
    </submittedName>
</protein>
<evidence type="ECO:0000256" key="2">
    <source>
        <dbReference type="ARBA" id="ARBA00022630"/>
    </source>
</evidence>
<dbReference type="RefSeq" id="WP_184678046.1">
    <property type="nucleotide sequence ID" value="NZ_JACHGY010000001.1"/>
</dbReference>
<reference evidence="6 7" key="1">
    <citation type="submission" date="2020-08" db="EMBL/GenBank/DDBJ databases">
        <title>Genomic Encyclopedia of Type Strains, Phase IV (KMG-IV): sequencing the most valuable type-strain genomes for metagenomic binning, comparative biology and taxonomic classification.</title>
        <authorList>
            <person name="Goeker M."/>
        </authorList>
    </citation>
    <scope>NUCLEOTIDE SEQUENCE [LARGE SCALE GENOMIC DNA]</scope>
    <source>
        <strain evidence="6 7">DSM 103725</strain>
    </source>
</reference>
<comment type="similarity">
    <text evidence="4">Belongs to the oxidoreductase MdaB family.</text>
</comment>
<dbReference type="InterPro" id="IPR029039">
    <property type="entry name" value="Flavoprotein-like_sf"/>
</dbReference>
<name>A0A7X0H774_9BACT</name>
<feature type="domain" description="Flavodoxin-like fold" evidence="5">
    <location>
        <begin position="2"/>
        <end position="191"/>
    </location>
</feature>
<dbReference type="Gene3D" id="3.40.50.360">
    <property type="match status" value="1"/>
</dbReference>
<evidence type="ECO:0000256" key="4">
    <source>
        <dbReference type="ARBA" id="ARBA00037981"/>
    </source>
</evidence>
<dbReference type="InterPro" id="IPR052397">
    <property type="entry name" value="NADPH-QR_MdaB"/>
</dbReference>
<evidence type="ECO:0000256" key="3">
    <source>
        <dbReference type="ARBA" id="ARBA00022827"/>
    </source>
</evidence>